<dbReference type="PIRSF" id="PIRSF029171">
    <property type="entry name" value="Esterase_LipA"/>
    <property type="match status" value="1"/>
</dbReference>
<organism evidence="3 4">
    <name type="scientific">Aspergillus steynii IBT 23096</name>
    <dbReference type="NCBI Taxonomy" id="1392250"/>
    <lineage>
        <taxon>Eukaryota</taxon>
        <taxon>Fungi</taxon>
        <taxon>Dikarya</taxon>
        <taxon>Ascomycota</taxon>
        <taxon>Pezizomycotina</taxon>
        <taxon>Eurotiomycetes</taxon>
        <taxon>Eurotiomycetidae</taxon>
        <taxon>Eurotiales</taxon>
        <taxon>Aspergillaceae</taxon>
        <taxon>Aspergillus</taxon>
        <taxon>Aspergillus subgen. Circumdati</taxon>
    </lineage>
</organism>
<dbReference type="SUPFAM" id="SSF53474">
    <property type="entry name" value="alpha/beta-Hydrolases"/>
    <property type="match status" value="1"/>
</dbReference>
<sequence length="452" mass="48366">MYGLRSFLLFSLALLPRVSLAMPAARSANDSRPVEPVHDPFYLPPEGFESSPPGTILRSREPPFPIAAFSIAKVNLASAHQLLFRSTDSFGKPVVAASTILVPHNADYTKLLSYQVAQDAASPNCAPSFGLQLHAAHDNFLGLIMPQAEILFLSSALGKGWIVTIPDHLGTKSAFLANNLSGHIVLDNVRAALQSCHITDIAANPTITLWGYSGGSLASGFAAELQPTYAPELKIAGAALGGTVPEILPVIKTVNKGFFAGLVPSGVQGLANEYPKIEQLINDNVLPSKLEDFRKTKDYCLTEDLLHYLNHDIYTYVNNTEIFEGPEATKVLKENAMGQHTPKVPVLVYKSLNDEVSPVNDTDALVTKYCDGGADVEYKRDTLSEHGAMEIVGAPDAIIWLTDRMNGVPVKQGCHNSTALTSLTDPGAIGALGQGIIDILLILLGAPLKPIA</sequence>
<dbReference type="RefSeq" id="XP_024704578.1">
    <property type="nucleotide sequence ID" value="XM_024844327.1"/>
</dbReference>
<dbReference type="InterPro" id="IPR005152">
    <property type="entry name" value="Lipase_secreted"/>
</dbReference>
<evidence type="ECO:0000313" key="4">
    <source>
        <dbReference type="Proteomes" id="UP000234275"/>
    </source>
</evidence>
<dbReference type="VEuPathDB" id="FungiDB:P170DRAFT_358991"/>
<evidence type="ECO:0000256" key="1">
    <source>
        <dbReference type="ARBA" id="ARBA00022801"/>
    </source>
</evidence>
<comment type="caution">
    <text evidence="3">The sequence shown here is derived from an EMBL/GenBank/DDBJ whole genome shotgun (WGS) entry which is preliminary data.</text>
</comment>
<dbReference type="Gene3D" id="1.10.260.130">
    <property type="match status" value="1"/>
</dbReference>
<feature type="signal peptide" evidence="2">
    <location>
        <begin position="1"/>
        <end position="21"/>
    </location>
</feature>
<dbReference type="PANTHER" id="PTHR34853">
    <property type="match status" value="1"/>
</dbReference>
<dbReference type="GeneID" id="36552027"/>
<proteinExistence type="inferred from homology"/>
<keyword evidence="1" id="KW-0378">Hydrolase</keyword>
<name>A0A2I2G8R7_9EURO</name>
<dbReference type="GO" id="GO:0016042">
    <property type="term" value="P:lipid catabolic process"/>
    <property type="evidence" value="ECO:0007669"/>
    <property type="project" value="UniProtKB-UniRule"/>
</dbReference>
<keyword evidence="4" id="KW-1185">Reference proteome</keyword>
<dbReference type="InterPro" id="IPR029058">
    <property type="entry name" value="AB_hydrolase_fold"/>
</dbReference>
<protein>
    <submittedName>
        <fullName evidence="3">Putative secretory lipase</fullName>
    </submittedName>
</protein>
<dbReference type="AlphaFoldDB" id="A0A2I2G8R7"/>
<evidence type="ECO:0000313" key="3">
    <source>
        <dbReference type="EMBL" id="PLB49276.1"/>
    </source>
</evidence>
<gene>
    <name evidence="3" type="ORF">P170DRAFT_358991</name>
</gene>
<reference evidence="3 4" key="1">
    <citation type="submission" date="2016-12" db="EMBL/GenBank/DDBJ databases">
        <title>The genomes of Aspergillus section Nigri reveals drivers in fungal speciation.</title>
        <authorList>
            <consortium name="DOE Joint Genome Institute"/>
            <person name="Vesth T.C."/>
            <person name="Nybo J."/>
            <person name="Theobald S."/>
            <person name="Brandl J."/>
            <person name="Frisvad J.C."/>
            <person name="Nielsen K.F."/>
            <person name="Lyhne E.K."/>
            <person name="Kogle M.E."/>
            <person name="Kuo A."/>
            <person name="Riley R."/>
            <person name="Clum A."/>
            <person name="Nolan M."/>
            <person name="Lipzen A."/>
            <person name="Salamov A."/>
            <person name="Henrissat B."/>
            <person name="Wiebenga A."/>
            <person name="De Vries R.P."/>
            <person name="Grigoriev I.V."/>
            <person name="Mortensen U.H."/>
            <person name="Andersen M.R."/>
            <person name="Baker S.E."/>
        </authorList>
    </citation>
    <scope>NUCLEOTIDE SEQUENCE [LARGE SCALE GENOMIC DNA]</scope>
    <source>
        <strain evidence="3 4">IBT 23096</strain>
    </source>
</reference>
<dbReference type="OrthoDB" id="2373480at2759"/>
<feature type="chain" id="PRO_5013989236" evidence="2">
    <location>
        <begin position="22"/>
        <end position="452"/>
    </location>
</feature>
<dbReference type="GO" id="GO:0004806">
    <property type="term" value="F:triacylglycerol lipase activity"/>
    <property type="evidence" value="ECO:0007669"/>
    <property type="project" value="UniProtKB-UniRule"/>
</dbReference>
<dbReference type="Proteomes" id="UP000234275">
    <property type="component" value="Unassembled WGS sequence"/>
</dbReference>
<comment type="similarity">
    <text evidence="2">Belongs to the AB hydrolase superfamily. Lipase family.</text>
</comment>
<dbReference type="Gene3D" id="3.40.50.1820">
    <property type="entry name" value="alpha/beta hydrolase"/>
    <property type="match status" value="1"/>
</dbReference>
<dbReference type="EMBL" id="MSFO01000004">
    <property type="protein sequence ID" value="PLB49276.1"/>
    <property type="molecule type" value="Genomic_DNA"/>
</dbReference>
<accession>A0A2I2G8R7</accession>
<dbReference type="Pfam" id="PF03583">
    <property type="entry name" value="LIP"/>
    <property type="match status" value="1"/>
</dbReference>
<evidence type="ECO:0000256" key="2">
    <source>
        <dbReference type="PIRNR" id="PIRNR029171"/>
    </source>
</evidence>
<keyword evidence="2" id="KW-0732">Signal</keyword>
<dbReference type="PANTHER" id="PTHR34853:SF5">
    <property type="entry name" value="LIP-DOMAIN-CONTAINING PROTEIN-RELATED"/>
    <property type="match status" value="1"/>
</dbReference>